<dbReference type="Proteomes" id="UP000696573">
    <property type="component" value="Unassembled WGS sequence"/>
</dbReference>
<evidence type="ECO:0000313" key="7">
    <source>
        <dbReference type="Proteomes" id="UP000696573"/>
    </source>
</evidence>
<dbReference type="PIRSF" id="PIRSF000137">
    <property type="entry name" value="Alcohol_oxidase"/>
    <property type="match status" value="1"/>
</dbReference>
<comment type="cofactor">
    <cofactor evidence="3">
        <name>FAD</name>
        <dbReference type="ChEBI" id="CHEBI:57692"/>
    </cofactor>
</comment>
<organism evidence="6 7">
    <name type="scientific">Clonostachys rhizophaga</name>
    <dbReference type="NCBI Taxonomy" id="160324"/>
    <lineage>
        <taxon>Eukaryota</taxon>
        <taxon>Fungi</taxon>
        <taxon>Dikarya</taxon>
        <taxon>Ascomycota</taxon>
        <taxon>Pezizomycotina</taxon>
        <taxon>Sordariomycetes</taxon>
        <taxon>Hypocreomycetidae</taxon>
        <taxon>Hypocreales</taxon>
        <taxon>Bionectriaceae</taxon>
        <taxon>Clonostachys</taxon>
    </lineage>
</organism>
<comment type="caution">
    <text evidence="6">The sequence shown here is derived from an EMBL/GenBank/DDBJ whole genome shotgun (WGS) entry which is preliminary data.</text>
</comment>
<keyword evidence="3" id="KW-0285">Flavoprotein</keyword>
<evidence type="ECO:0000259" key="4">
    <source>
        <dbReference type="Pfam" id="PF00732"/>
    </source>
</evidence>
<sequence length="616" mass="66788">MHLTKAFSVGASILGVVEASPSRARAFTKKHATSSEEYDFVIVGGGTAGLTVAHRVSAAFPQKSVFVIDFGKIEGTVGYFDPPEDGRGASRLVINSPPVASVNNRSATVVLGMTVGGGSAVNGQFLDRGSRYDYDEWTRLGSPEFDNTTDIWDGENFWPAFSKASASLFLTEPNDGLVEEYGYTWDTSYYTGDSIQASFPPFQWPVQSVGWKAYEELGLETPVSSDDGNKHGICWVPTAQNSEAVERSHAGVGHYTRIADSLPNLHLLVEHKVTRLIIDKDSDAPPAVEFRPVAGGEIETIRPKHEVILSAGAIHTPQILQRSGVASAEYLKSEGIDLGEDLPGVGQNFQDHCGTPLTWSYDEPSPSEADITNNATYAAEAVAQFRERPAYVALQHWEQIVANIRAQIEDRSALGHLPATTAESIQEGYLAQLEIIAKALEHVEHPILEIPFHTGPAIAFLLKPLSRGSGVLNSDDHDATPIVNYATGVNPIDLEIMATYVDYFRRIYTTDTWQELGAVEVAPGANVTTHDALIEYVKDNVVQSLMHPCCTAAMLPREKGGVVDSSLSVYTIYGLRVADCSIIPTIPAAHTTTTAYAIGEKAAEIIIKKWKDNSTV</sequence>
<feature type="binding site" evidence="3">
    <location>
        <position position="273"/>
    </location>
    <ligand>
        <name>FAD</name>
        <dbReference type="ChEBI" id="CHEBI:57692"/>
    </ligand>
</feature>
<evidence type="ECO:0008006" key="8">
    <source>
        <dbReference type="Google" id="ProtNLM"/>
    </source>
</evidence>
<dbReference type="InterPro" id="IPR000172">
    <property type="entry name" value="GMC_OxRdtase_N"/>
</dbReference>
<evidence type="ECO:0000256" key="2">
    <source>
        <dbReference type="PIRSR" id="PIRSR000137-1"/>
    </source>
</evidence>
<name>A0A9N9VDG9_9HYPO</name>
<dbReference type="AlphaFoldDB" id="A0A9N9VDG9"/>
<dbReference type="SUPFAM" id="SSF51905">
    <property type="entry name" value="FAD/NAD(P)-binding domain"/>
    <property type="match status" value="1"/>
</dbReference>
<dbReference type="PANTHER" id="PTHR11552:SF115">
    <property type="entry name" value="DEHYDROGENASE XPTC-RELATED"/>
    <property type="match status" value="1"/>
</dbReference>
<dbReference type="GO" id="GO:0016614">
    <property type="term" value="F:oxidoreductase activity, acting on CH-OH group of donors"/>
    <property type="evidence" value="ECO:0007669"/>
    <property type="project" value="InterPro"/>
</dbReference>
<protein>
    <recommendedName>
        <fullName evidence="8">Alcohol oxidase</fullName>
    </recommendedName>
</protein>
<evidence type="ECO:0000259" key="5">
    <source>
        <dbReference type="Pfam" id="PF05199"/>
    </source>
</evidence>
<dbReference type="Pfam" id="PF00732">
    <property type="entry name" value="GMC_oxred_N"/>
    <property type="match status" value="1"/>
</dbReference>
<dbReference type="InterPro" id="IPR036188">
    <property type="entry name" value="FAD/NAD-bd_sf"/>
</dbReference>
<keyword evidence="3" id="KW-0274">FAD</keyword>
<proteinExistence type="inferred from homology"/>
<dbReference type="Pfam" id="PF05199">
    <property type="entry name" value="GMC_oxred_C"/>
    <property type="match status" value="1"/>
</dbReference>
<dbReference type="Gene3D" id="3.30.560.10">
    <property type="entry name" value="Glucose Oxidase, domain 3"/>
    <property type="match status" value="1"/>
</dbReference>
<comment type="similarity">
    <text evidence="1">Belongs to the GMC oxidoreductase family.</text>
</comment>
<feature type="domain" description="Glucose-methanol-choline oxidoreductase C-terminal" evidence="5">
    <location>
        <begin position="464"/>
        <end position="599"/>
    </location>
</feature>
<keyword evidence="7" id="KW-1185">Reference proteome</keyword>
<dbReference type="GO" id="GO:0050660">
    <property type="term" value="F:flavin adenine dinucleotide binding"/>
    <property type="evidence" value="ECO:0007669"/>
    <property type="project" value="InterPro"/>
</dbReference>
<evidence type="ECO:0000256" key="1">
    <source>
        <dbReference type="ARBA" id="ARBA00010790"/>
    </source>
</evidence>
<feature type="active site" description="Proton acceptor" evidence="2">
    <location>
        <position position="590"/>
    </location>
</feature>
<reference evidence="6" key="1">
    <citation type="submission" date="2021-10" db="EMBL/GenBank/DDBJ databases">
        <authorList>
            <person name="Piombo E."/>
        </authorList>
    </citation>
    <scope>NUCLEOTIDE SEQUENCE</scope>
</reference>
<dbReference type="GO" id="GO:0044550">
    <property type="term" value="P:secondary metabolite biosynthetic process"/>
    <property type="evidence" value="ECO:0007669"/>
    <property type="project" value="TreeGrafter"/>
</dbReference>
<feature type="domain" description="Glucose-methanol-choline oxidoreductase N-terminal" evidence="4">
    <location>
        <begin position="38"/>
        <end position="353"/>
    </location>
</feature>
<dbReference type="SUPFAM" id="SSF54373">
    <property type="entry name" value="FAD-linked reductases, C-terminal domain"/>
    <property type="match status" value="1"/>
</dbReference>
<feature type="active site" description="Proton donor" evidence="2">
    <location>
        <position position="547"/>
    </location>
</feature>
<dbReference type="Gene3D" id="3.50.50.60">
    <property type="entry name" value="FAD/NAD(P)-binding domain"/>
    <property type="match status" value="1"/>
</dbReference>
<dbReference type="EMBL" id="CABFNQ020000690">
    <property type="protein sequence ID" value="CAH0023103.1"/>
    <property type="molecule type" value="Genomic_DNA"/>
</dbReference>
<dbReference type="InterPro" id="IPR012132">
    <property type="entry name" value="GMC_OxRdtase"/>
</dbReference>
<evidence type="ECO:0000256" key="3">
    <source>
        <dbReference type="PIRSR" id="PIRSR000137-2"/>
    </source>
</evidence>
<dbReference type="InterPro" id="IPR007867">
    <property type="entry name" value="GMC_OxRtase_C"/>
</dbReference>
<evidence type="ECO:0000313" key="6">
    <source>
        <dbReference type="EMBL" id="CAH0023103.1"/>
    </source>
</evidence>
<dbReference type="PANTHER" id="PTHR11552">
    <property type="entry name" value="GLUCOSE-METHANOL-CHOLINE GMC OXIDOREDUCTASE"/>
    <property type="match status" value="1"/>
</dbReference>
<gene>
    <name evidence="6" type="ORF">CRHIZ90672A_00007555</name>
</gene>
<dbReference type="OrthoDB" id="269227at2759"/>
<accession>A0A9N9VDG9</accession>